<name>A0A0C3DXH1_9AGAM</name>
<dbReference type="InParanoid" id="A0A0C3DXH1"/>
<proteinExistence type="predicted"/>
<reference evidence="1 2" key="1">
    <citation type="submission" date="2014-04" db="EMBL/GenBank/DDBJ databases">
        <authorList>
            <consortium name="DOE Joint Genome Institute"/>
            <person name="Kuo A."/>
            <person name="Kohler A."/>
            <person name="Nagy L.G."/>
            <person name="Floudas D."/>
            <person name="Copeland A."/>
            <person name="Barry K.W."/>
            <person name="Cichocki N."/>
            <person name="Veneault-Fourrey C."/>
            <person name="LaButti K."/>
            <person name="Lindquist E.A."/>
            <person name="Lipzen A."/>
            <person name="Lundell T."/>
            <person name="Morin E."/>
            <person name="Murat C."/>
            <person name="Sun H."/>
            <person name="Tunlid A."/>
            <person name="Henrissat B."/>
            <person name="Grigoriev I.V."/>
            <person name="Hibbett D.S."/>
            <person name="Martin F."/>
            <person name="Nordberg H.P."/>
            <person name="Cantor M.N."/>
            <person name="Hua S.X."/>
        </authorList>
    </citation>
    <scope>NUCLEOTIDE SEQUENCE [LARGE SCALE GENOMIC DNA]</scope>
    <source>
        <strain evidence="1 2">Foug A</strain>
    </source>
</reference>
<keyword evidence="2" id="KW-1185">Reference proteome</keyword>
<dbReference type="HOGENOM" id="CLU_2655928_0_0_1"/>
<dbReference type="Proteomes" id="UP000053989">
    <property type="component" value="Unassembled WGS sequence"/>
</dbReference>
<dbReference type="AlphaFoldDB" id="A0A0C3DXH1"/>
<gene>
    <name evidence="1" type="ORF">SCLCIDRAFT_1216391</name>
</gene>
<evidence type="ECO:0000313" key="1">
    <source>
        <dbReference type="EMBL" id="KIM60874.1"/>
    </source>
</evidence>
<sequence length="76" mass="8659">MRWKSAGTIRIPRFPPSELFSTCLPTSNGTITLLYQLPPSFLDCSKNKLIGTRDFLFKHNQVQISGGREDWQSRSS</sequence>
<protein>
    <submittedName>
        <fullName evidence="1">Uncharacterized protein</fullName>
    </submittedName>
</protein>
<organism evidence="1 2">
    <name type="scientific">Scleroderma citrinum Foug A</name>
    <dbReference type="NCBI Taxonomy" id="1036808"/>
    <lineage>
        <taxon>Eukaryota</taxon>
        <taxon>Fungi</taxon>
        <taxon>Dikarya</taxon>
        <taxon>Basidiomycota</taxon>
        <taxon>Agaricomycotina</taxon>
        <taxon>Agaricomycetes</taxon>
        <taxon>Agaricomycetidae</taxon>
        <taxon>Boletales</taxon>
        <taxon>Sclerodermatineae</taxon>
        <taxon>Sclerodermataceae</taxon>
        <taxon>Scleroderma</taxon>
    </lineage>
</organism>
<evidence type="ECO:0000313" key="2">
    <source>
        <dbReference type="Proteomes" id="UP000053989"/>
    </source>
</evidence>
<dbReference type="EMBL" id="KN822057">
    <property type="protein sequence ID" value="KIM60874.1"/>
    <property type="molecule type" value="Genomic_DNA"/>
</dbReference>
<reference evidence="2" key="2">
    <citation type="submission" date="2015-01" db="EMBL/GenBank/DDBJ databases">
        <title>Evolutionary Origins and Diversification of the Mycorrhizal Mutualists.</title>
        <authorList>
            <consortium name="DOE Joint Genome Institute"/>
            <consortium name="Mycorrhizal Genomics Consortium"/>
            <person name="Kohler A."/>
            <person name="Kuo A."/>
            <person name="Nagy L.G."/>
            <person name="Floudas D."/>
            <person name="Copeland A."/>
            <person name="Barry K.W."/>
            <person name="Cichocki N."/>
            <person name="Veneault-Fourrey C."/>
            <person name="LaButti K."/>
            <person name="Lindquist E.A."/>
            <person name="Lipzen A."/>
            <person name="Lundell T."/>
            <person name="Morin E."/>
            <person name="Murat C."/>
            <person name="Riley R."/>
            <person name="Ohm R."/>
            <person name="Sun H."/>
            <person name="Tunlid A."/>
            <person name="Henrissat B."/>
            <person name="Grigoriev I.V."/>
            <person name="Hibbett D.S."/>
            <person name="Martin F."/>
        </authorList>
    </citation>
    <scope>NUCLEOTIDE SEQUENCE [LARGE SCALE GENOMIC DNA]</scope>
    <source>
        <strain evidence="2">Foug A</strain>
    </source>
</reference>
<accession>A0A0C3DXH1</accession>